<comment type="caution">
    <text evidence="3">The sequence shown here is derived from an EMBL/GenBank/DDBJ whole genome shotgun (WGS) entry which is preliminary data.</text>
</comment>
<sequence length="142" mass="16488">MERLSISKFWRIRKLHYTLAYSKCKKCGYAFYPPKHVCPKCGSSDLEQRTPPREGKLISWTKLYEVPFYFEDQKPIYIGLVNLGEVNVMAQIVDVLSEDELREGAEMEMVFRRVKQDGTAGLIYYGMKFRPAHRPGSSKQGQ</sequence>
<protein>
    <submittedName>
        <fullName evidence="3">Zn-ribbon domain-containing OB-fold protein</fullName>
    </submittedName>
</protein>
<dbReference type="PANTHER" id="PTHR34075">
    <property type="entry name" value="BLR3430 PROTEIN"/>
    <property type="match status" value="1"/>
</dbReference>
<dbReference type="InterPro" id="IPR002878">
    <property type="entry name" value="ChsH2_C"/>
</dbReference>
<dbReference type="AlphaFoldDB" id="A0A7J3SKN4"/>
<evidence type="ECO:0000313" key="3">
    <source>
        <dbReference type="EMBL" id="HGZ60126.1"/>
    </source>
</evidence>
<dbReference type="PANTHER" id="PTHR34075:SF5">
    <property type="entry name" value="BLR3430 PROTEIN"/>
    <property type="match status" value="1"/>
</dbReference>
<dbReference type="Gene3D" id="6.10.30.10">
    <property type="match status" value="1"/>
</dbReference>
<proteinExistence type="predicted"/>
<gene>
    <name evidence="3" type="ORF">ENW83_02825</name>
</gene>
<dbReference type="InterPro" id="IPR012340">
    <property type="entry name" value="NA-bd_OB-fold"/>
</dbReference>
<name>A0A7J3SKN4_9CREN</name>
<evidence type="ECO:0000259" key="1">
    <source>
        <dbReference type="Pfam" id="PF01796"/>
    </source>
</evidence>
<dbReference type="InterPro" id="IPR022002">
    <property type="entry name" value="ChsH2_Znr"/>
</dbReference>
<dbReference type="Pfam" id="PF12172">
    <property type="entry name" value="zf-ChsH2"/>
    <property type="match status" value="1"/>
</dbReference>
<dbReference type="EMBL" id="DTLS01000078">
    <property type="protein sequence ID" value="HGZ60126.1"/>
    <property type="molecule type" value="Genomic_DNA"/>
</dbReference>
<reference evidence="3" key="1">
    <citation type="journal article" date="2020" name="mSystems">
        <title>Genome- and Community-Level Interaction Insights into Carbon Utilization and Element Cycling Functions of Hydrothermarchaeota in Hydrothermal Sediment.</title>
        <authorList>
            <person name="Zhou Z."/>
            <person name="Liu Y."/>
            <person name="Xu W."/>
            <person name="Pan J."/>
            <person name="Luo Z.H."/>
            <person name="Li M."/>
        </authorList>
    </citation>
    <scope>NUCLEOTIDE SEQUENCE [LARGE SCALE GENOMIC DNA]</scope>
    <source>
        <strain evidence="3">SpSt-885</strain>
    </source>
</reference>
<organism evidence="3">
    <name type="scientific">Fervidicoccus fontis</name>
    <dbReference type="NCBI Taxonomy" id="683846"/>
    <lineage>
        <taxon>Archaea</taxon>
        <taxon>Thermoproteota</taxon>
        <taxon>Thermoprotei</taxon>
        <taxon>Fervidicoccales</taxon>
        <taxon>Fervidicoccaceae</taxon>
        <taxon>Fervidicoccus</taxon>
    </lineage>
</organism>
<accession>A0A7J3SKN4</accession>
<dbReference type="InterPro" id="IPR052513">
    <property type="entry name" value="Thioester_dehydratase-like"/>
</dbReference>
<evidence type="ECO:0000259" key="2">
    <source>
        <dbReference type="Pfam" id="PF12172"/>
    </source>
</evidence>
<feature type="domain" description="ChsH2 C-terminal OB-fold" evidence="1">
    <location>
        <begin position="51"/>
        <end position="112"/>
    </location>
</feature>
<dbReference type="Pfam" id="PF01796">
    <property type="entry name" value="OB_ChsH2_C"/>
    <property type="match status" value="1"/>
</dbReference>
<feature type="domain" description="ChsH2 rubredoxin-like zinc ribbon" evidence="2">
    <location>
        <begin position="16"/>
        <end position="47"/>
    </location>
</feature>
<dbReference type="SUPFAM" id="SSF50249">
    <property type="entry name" value="Nucleic acid-binding proteins"/>
    <property type="match status" value="1"/>
</dbReference>